<dbReference type="Bgee" id="ENSAMXG00000034303">
    <property type="expression patterns" value="Expressed in testis"/>
</dbReference>
<reference evidence="2" key="3">
    <citation type="submission" date="2025-08" db="UniProtKB">
        <authorList>
            <consortium name="Ensembl"/>
        </authorList>
    </citation>
    <scope>IDENTIFICATION</scope>
</reference>
<evidence type="ECO:0000313" key="3">
    <source>
        <dbReference type="Proteomes" id="UP000018467"/>
    </source>
</evidence>
<dbReference type="SUPFAM" id="SSF56219">
    <property type="entry name" value="DNase I-like"/>
    <property type="match status" value="1"/>
</dbReference>
<dbReference type="InterPro" id="IPR005135">
    <property type="entry name" value="Endo/exonuclease/phosphatase"/>
</dbReference>
<dbReference type="GeneTree" id="ENSGT01120000272480"/>
<reference evidence="2" key="4">
    <citation type="submission" date="2025-09" db="UniProtKB">
        <authorList>
            <consortium name="Ensembl"/>
        </authorList>
    </citation>
    <scope>IDENTIFICATION</scope>
</reference>
<evidence type="ECO:0000313" key="2">
    <source>
        <dbReference type="Ensembl" id="ENSAMXP00000050858.1"/>
    </source>
</evidence>
<dbReference type="Ensembl" id="ENSAMXT00000047776.1">
    <property type="protein sequence ID" value="ENSAMXP00000050858.1"/>
    <property type="gene ID" value="ENSAMXG00000034303.1"/>
</dbReference>
<accession>A0A3B1K8S2</accession>
<reference evidence="3" key="1">
    <citation type="submission" date="2013-03" db="EMBL/GenBank/DDBJ databases">
        <authorList>
            <person name="Jeffery W."/>
            <person name="Warren W."/>
            <person name="Wilson R.K."/>
        </authorList>
    </citation>
    <scope>NUCLEOTIDE SEQUENCE</scope>
    <source>
        <strain evidence="3">female</strain>
    </source>
</reference>
<feature type="domain" description="Endonuclease/exonuclease/phosphatase" evidence="1">
    <location>
        <begin position="7"/>
        <end position="79"/>
    </location>
</feature>
<protein>
    <recommendedName>
        <fullName evidence="1">Endonuclease/exonuclease/phosphatase domain-containing protein</fullName>
    </recommendedName>
</protein>
<dbReference type="Pfam" id="PF03372">
    <property type="entry name" value="Exo_endo_phos"/>
    <property type="match status" value="1"/>
</dbReference>
<dbReference type="InParanoid" id="A0A3B1K8S2"/>
<keyword evidence="3" id="KW-1185">Reference proteome</keyword>
<dbReference type="GO" id="GO:0003824">
    <property type="term" value="F:catalytic activity"/>
    <property type="evidence" value="ECO:0007669"/>
    <property type="project" value="InterPro"/>
</dbReference>
<dbReference type="Gene3D" id="3.60.10.10">
    <property type="entry name" value="Endonuclease/exonuclease/phosphatase"/>
    <property type="match status" value="1"/>
</dbReference>
<name>A0A3B1K8S2_ASTMX</name>
<reference evidence="3" key="2">
    <citation type="journal article" date="2014" name="Nat. Commun.">
        <title>The cavefish genome reveals candidate genes for eye loss.</title>
        <authorList>
            <person name="McGaugh S.E."/>
            <person name="Gross J.B."/>
            <person name="Aken B."/>
            <person name="Blin M."/>
            <person name="Borowsky R."/>
            <person name="Chalopin D."/>
            <person name="Hinaux H."/>
            <person name="Jeffery W.R."/>
            <person name="Keene A."/>
            <person name="Ma L."/>
            <person name="Minx P."/>
            <person name="Murphy D."/>
            <person name="O'Quin K.E."/>
            <person name="Retaux S."/>
            <person name="Rohner N."/>
            <person name="Searle S.M."/>
            <person name="Stahl B.A."/>
            <person name="Tabin C."/>
            <person name="Volff J.N."/>
            <person name="Yoshizawa M."/>
            <person name="Warren W.C."/>
        </authorList>
    </citation>
    <scope>NUCLEOTIDE SEQUENCE [LARGE SCALE GENOMIC DNA]</scope>
    <source>
        <strain evidence="3">female</strain>
    </source>
</reference>
<evidence type="ECO:0000259" key="1">
    <source>
        <dbReference type="Pfam" id="PF03372"/>
    </source>
</evidence>
<dbReference type="Proteomes" id="UP000018467">
    <property type="component" value="Unassembled WGS sequence"/>
</dbReference>
<proteinExistence type="predicted"/>
<sequence length="176" mass="18642">MADLKVGTLNVRGLKNGDKRRAVFGSLRDTKLDLVFLQECHIDSEDTRRRFGEDWQWGPSVWSAGTGRGDGVGLIFRSHDFAVTAVLSVVPGRVICTDGTWRGLRFRAVGVYAPSRIGERRGFFGALAPLGAPALQGGGEPGGGERVLLRASGAGGGGSDRAAPCPPSSTFCIWSP</sequence>
<organism evidence="2 3">
    <name type="scientific">Astyanax mexicanus</name>
    <name type="common">Blind cave fish</name>
    <name type="synonym">Astyanax fasciatus mexicanus</name>
    <dbReference type="NCBI Taxonomy" id="7994"/>
    <lineage>
        <taxon>Eukaryota</taxon>
        <taxon>Metazoa</taxon>
        <taxon>Chordata</taxon>
        <taxon>Craniata</taxon>
        <taxon>Vertebrata</taxon>
        <taxon>Euteleostomi</taxon>
        <taxon>Actinopterygii</taxon>
        <taxon>Neopterygii</taxon>
        <taxon>Teleostei</taxon>
        <taxon>Ostariophysi</taxon>
        <taxon>Characiformes</taxon>
        <taxon>Characoidei</taxon>
        <taxon>Acestrorhamphidae</taxon>
        <taxon>Acestrorhamphinae</taxon>
        <taxon>Astyanax</taxon>
    </lineage>
</organism>
<dbReference type="AlphaFoldDB" id="A0A3B1K8S2"/>
<dbReference type="InterPro" id="IPR036691">
    <property type="entry name" value="Endo/exonu/phosph_ase_sf"/>
</dbReference>